<evidence type="ECO:0000313" key="1">
    <source>
        <dbReference type="EMBL" id="JAD67812.1"/>
    </source>
</evidence>
<reference evidence="1" key="2">
    <citation type="journal article" date="2015" name="Data Brief">
        <title>Shoot transcriptome of the giant reed, Arundo donax.</title>
        <authorList>
            <person name="Barrero R.A."/>
            <person name="Guerrero F.D."/>
            <person name="Moolhuijzen P."/>
            <person name="Goolsby J.A."/>
            <person name="Tidwell J."/>
            <person name="Bellgard S.E."/>
            <person name="Bellgard M.I."/>
        </authorList>
    </citation>
    <scope>NUCLEOTIDE SEQUENCE</scope>
    <source>
        <tissue evidence="1">Shoot tissue taken approximately 20 cm above the soil surface</tissue>
    </source>
</reference>
<organism evidence="1">
    <name type="scientific">Arundo donax</name>
    <name type="common">Giant reed</name>
    <name type="synonym">Donax arundinaceus</name>
    <dbReference type="NCBI Taxonomy" id="35708"/>
    <lineage>
        <taxon>Eukaryota</taxon>
        <taxon>Viridiplantae</taxon>
        <taxon>Streptophyta</taxon>
        <taxon>Embryophyta</taxon>
        <taxon>Tracheophyta</taxon>
        <taxon>Spermatophyta</taxon>
        <taxon>Magnoliopsida</taxon>
        <taxon>Liliopsida</taxon>
        <taxon>Poales</taxon>
        <taxon>Poaceae</taxon>
        <taxon>PACMAD clade</taxon>
        <taxon>Arundinoideae</taxon>
        <taxon>Arundineae</taxon>
        <taxon>Arundo</taxon>
    </lineage>
</organism>
<dbReference type="AlphaFoldDB" id="A0A0A9C8G3"/>
<dbReference type="EMBL" id="GBRH01230083">
    <property type="protein sequence ID" value="JAD67812.1"/>
    <property type="molecule type" value="Transcribed_RNA"/>
</dbReference>
<accession>A0A0A9C8G3</accession>
<reference evidence="1" key="1">
    <citation type="submission" date="2014-09" db="EMBL/GenBank/DDBJ databases">
        <authorList>
            <person name="Magalhaes I.L.F."/>
            <person name="Oliveira U."/>
            <person name="Santos F.R."/>
            <person name="Vidigal T.H.D.A."/>
            <person name="Brescovit A.D."/>
            <person name="Santos A.J."/>
        </authorList>
    </citation>
    <scope>NUCLEOTIDE SEQUENCE</scope>
    <source>
        <tissue evidence="1">Shoot tissue taken approximately 20 cm above the soil surface</tissue>
    </source>
</reference>
<protein>
    <submittedName>
        <fullName evidence="1">Uncharacterized protein</fullName>
    </submittedName>
</protein>
<proteinExistence type="predicted"/>
<sequence length="55" mass="6724">MLARKSSSYNSNKQWPDTTKLLFSHDRLVSKWRNAFIHRHYHGQTLPWFCVYWPS</sequence>
<name>A0A0A9C8G3_ARUDO</name>